<evidence type="ECO:0000256" key="1">
    <source>
        <dbReference type="SAM" id="SignalP"/>
    </source>
</evidence>
<dbReference type="EMBL" id="JABBGH010000001">
    <property type="protein sequence ID" value="NML64036.1"/>
    <property type="molecule type" value="Genomic_DNA"/>
</dbReference>
<feature type="chain" id="PRO_5031339981" description="Gluconolaconase" evidence="1">
    <location>
        <begin position="21"/>
        <end position="328"/>
    </location>
</feature>
<dbReference type="Proteomes" id="UP000559626">
    <property type="component" value="Unassembled WGS sequence"/>
</dbReference>
<dbReference type="PANTHER" id="PTHR31460">
    <property type="match status" value="1"/>
</dbReference>
<organism evidence="2 3">
    <name type="scientific">Hymenobacter polaris</name>
    <dbReference type="NCBI Taxonomy" id="2682546"/>
    <lineage>
        <taxon>Bacteria</taxon>
        <taxon>Pseudomonadati</taxon>
        <taxon>Bacteroidota</taxon>
        <taxon>Cytophagia</taxon>
        <taxon>Cytophagales</taxon>
        <taxon>Hymenobacteraceae</taxon>
        <taxon>Hymenobacter</taxon>
    </lineage>
</organism>
<dbReference type="InterPro" id="IPR053224">
    <property type="entry name" value="Sensory_adhesion_molecule"/>
</dbReference>
<dbReference type="Gene3D" id="2.120.10.30">
    <property type="entry name" value="TolB, C-terminal domain"/>
    <property type="match status" value="1"/>
</dbReference>
<sequence length="328" mass="34522">MPTFTYPRLLLAALLPLAAACDHDVTPDLYPTQVTFTQAGLYPEGSQYDNQSRRFLVSSQTAGRIGQVDLDGNYTAFADDASLVSTIGLNLDVPRSRLLAAVSDPGYNTARTSATTKGKLAGLASFNRSTGALLSYVSLGSLRPAYAGHFANDIAVDNLGNAYVTDSYAPLIYKVDTQGTATVFLENAALGAPAGTFGLNGIVYHPDGYLLVAKSDEGALLKVPINNPSGFSKVTATGLNLSGDDGLQLYDNQTLLVACNAQGQVYRLTSADGFGSVSRTGSFATGAVYPTTLPLLGTTSYVLYSHLDALQKMQSPAVSQFALARVQF</sequence>
<accession>A0A7Y0FL59</accession>
<evidence type="ECO:0000313" key="3">
    <source>
        <dbReference type="Proteomes" id="UP000559626"/>
    </source>
</evidence>
<dbReference type="RefSeq" id="WP_169529363.1">
    <property type="nucleotide sequence ID" value="NZ_JABBGH010000001.1"/>
</dbReference>
<reference evidence="2 3" key="1">
    <citation type="submission" date="2020-04" db="EMBL/GenBank/DDBJ databases">
        <title>Hymenobacter polaris sp. nov., isolated from Arctic soil.</title>
        <authorList>
            <person name="Dahal R.H."/>
        </authorList>
    </citation>
    <scope>NUCLEOTIDE SEQUENCE [LARGE SCALE GENOMIC DNA]</scope>
    <source>
        <strain evidence="2 3">RP-2-7</strain>
    </source>
</reference>
<keyword evidence="3" id="KW-1185">Reference proteome</keyword>
<protein>
    <recommendedName>
        <fullName evidence="4">Gluconolaconase</fullName>
    </recommendedName>
</protein>
<evidence type="ECO:0008006" key="4">
    <source>
        <dbReference type="Google" id="ProtNLM"/>
    </source>
</evidence>
<dbReference type="InterPro" id="IPR011042">
    <property type="entry name" value="6-blade_b-propeller_TolB-like"/>
</dbReference>
<keyword evidence="1" id="KW-0732">Signal</keyword>
<dbReference type="PANTHER" id="PTHR31460:SF3">
    <property type="entry name" value="MESOCENTIN"/>
    <property type="match status" value="1"/>
</dbReference>
<dbReference type="AlphaFoldDB" id="A0A7Y0FL59"/>
<name>A0A7Y0FL59_9BACT</name>
<gene>
    <name evidence="2" type="ORF">HHL22_02345</name>
</gene>
<comment type="caution">
    <text evidence="2">The sequence shown here is derived from an EMBL/GenBank/DDBJ whole genome shotgun (WGS) entry which is preliminary data.</text>
</comment>
<dbReference type="SUPFAM" id="SSF63829">
    <property type="entry name" value="Calcium-dependent phosphotriesterase"/>
    <property type="match status" value="1"/>
</dbReference>
<evidence type="ECO:0000313" key="2">
    <source>
        <dbReference type="EMBL" id="NML64036.1"/>
    </source>
</evidence>
<proteinExistence type="predicted"/>
<feature type="signal peptide" evidence="1">
    <location>
        <begin position="1"/>
        <end position="20"/>
    </location>
</feature>